<dbReference type="GO" id="GO:0004252">
    <property type="term" value="F:serine-type endopeptidase activity"/>
    <property type="evidence" value="ECO:0007669"/>
    <property type="project" value="InterPro"/>
</dbReference>
<evidence type="ECO:0000256" key="2">
    <source>
        <dbReference type="SAM" id="SignalP"/>
    </source>
</evidence>
<dbReference type="Gene3D" id="2.40.10.10">
    <property type="entry name" value="Trypsin-like serine proteases"/>
    <property type="match status" value="2"/>
</dbReference>
<dbReference type="OrthoDB" id="1522627at2"/>
<sequence length="490" mass="52378">MLGRAVVLALVALLSAPAAAQPQGHDPYFNAAQEAFIGLQVNTRLWFQLILTSAGHWPAVPNVTYSRRLFDATQQFQLSRGEAPTGILTKPQIDQMAASASSALAGWGLRWVPHPTRGRQLWVPIGLGLQATRTDLGVEMREPRNRFKLKFNSIPAASVRATYEATLREMVGSGDAINFKVLRTDFFVITGNQGRYSRYVRYHTDGDGILGFDMSWSDDDAPVYGNRLVTIISGSLWATMTGSPFPTIERGGYPWEKPTEPEAASQQRPAPAPTPPSAQETAKVKFSTGSGFFVSKAGHVLTNAHVLKDCTTITARPDGAIAVPAQLLARDAVNDLAVLKVPGPVERSLPVRSSVRLGEGIAAFGFPHSELLATTGNFTLGNVTALAGLRDDSRYLQVSAPVQSGNSGGPLVDASGNVVGIVTAKLDAIKMAENQGDLPQNVNFAVKASLATSFLDANQVAYEVGAPGEKLDPADLAERAKKASVFLTCR</sequence>
<dbReference type="InterPro" id="IPR009003">
    <property type="entry name" value="Peptidase_S1_PA"/>
</dbReference>
<reference evidence="3 4" key="1">
    <citation type="submission" date="2018-01" db="EMBL/GenBank/DDBJ databases">
        <title>Genomic Encyclopedia of Type Strains, Phase III (KMG-III): the genomes of soil and plant-associated and newly described type strains.</title>
        <authorList>
            <person name="Whitman W."/>
        </authorList>
    </citation>
    <scope>NUCLEOTIDE SEQUENCE [LARGE SCALE GENOMIC DNA]</scope>
    <source>
        <strain evidence="3 4">1131</strain>
    </source>
</reference>
<dbReference type="InterPro" id="IPR043504">
    <property type="entry name" value="Peptidase_S1_PA_chymotrypsin"/>
</dbReference>
<feature type="signal peptide" evidence="2">
    <location>
        <begin position="1"/>
        <end position="20"/>
    </location>
</feature>
<dbReference type="GO" id="GO:0006508">
    <property type="term" value="P:proteolysis"/>
    <property type="evidence" value="ECO:0007669"/>
    <property type="project" value="InterPro"/>
</dbReference>
<dbReference type="SUPFAM" id="SSF50494">
    <property type="entry name" value="Trypsin-like serine proteases"/>
    <property type="match status" value="1"/>
</dbReference>
<evidence type="ECO:0000313" key="4">
    <source>
        <dbReference type="Proteomes" id="UP000236919"/>
    </source>
</evidence>
<feature type="region of interest" description="Disordered" evidence="1">
    <location>
        <begin position="248"/>
        <end position="281"/>
    </location>
</feature>
<keyword evidence="4" id="KW-1185">Reference proteome</keyword>
<gene>
    <name evidence="3" type="ORF">CYD53_112158</name>
</gene>
<dbReference type="RefSeq" id="WP_103719787.1">
    <property type="nucleotide sequence ID" value="NZ_PQFZ01000012.1"/>
</dbReference>
<name>A0A2S4M3P2_9HYPH</name>
<dbReference type="EMBL" id="PQFZ01000012">
    <property type="protein sequence ID" value="POR49333.1"/>
    <property type="molecule type" value="Genomic_DNA"/>
</dbReference>
<accession>A0A2S4M3P2</accession>
<protein>
    <submittedName>
        <fullName evidence="3">Trypsin-like peptidase</fullName>
    </submittedName>
</protein>
<dbReference type="Pfam" id="PF13365">
    <property type="entry name" value="Trypsin_2"/>
    <property type="match status" value="1"/>
</dbReference>
<proteinExistence type="predicted"/>
<evidence type="ECO:0000256" key="1">
    <source>
        <dbReference type="SAM" id="MobiDB-lite"/>
    </source>
</evidence>
<dbReference type="PANTHER" id="PTHR43019:SF23">
    <property type="entry name" value="PROTEASE DO-LIKE 5, CHLOROPLASTIC"/>
    <property type="match status" value="1"/>
</dbReference>
<evidence type="ECO:0000313" key="3">
    <source>
        <dbReference type="EMBL" id="POR49333.1"/>
    </source>
</evidence>
<organism evidence="3 4">
    <name type="scientific">Bosea psychrotolerans</name>
    <dbReference type="NCBI Taxonomy" id="1871628"/>
    <lineage>
        <taxon>Bacteria</taxon>
        <taxon>Pseudomonadati</taxon>
        <taxon>Pseudomonadota</taxon>
        <taxon>Alphaproteobacteria</taxon>
        <taxon>Hyphomicrobiales</taxon>
        <taxon>Boseaceae</taxon>
        <taxon>Bosea</taxon>
    </lineage>
</organism>
<dbReference type="Proteomes" id="UP000236919">
    <property type="component" value="Unassembled WGS sequence"/>
</dbReference>
<comment type="caution">
    <text evidence="3">The sequence shown here is derived from an EMBL/GenBank/DDBJ whole genome shotgun (WGS) entry which is preliminary data.</text>
</comment>
<dbReference type="AlphaFoldDB" id="A0A2S4M3P2"/>
<feature type="chain" id="PRO_5015728689" evidence="2">
    <location>
        <begin position="21"/>
        <end position="490"/>
    </location>
</feature>
<dbReference type="InterPro" id="IPR001940">
    <property type="entry name" value="Peptidase_S1C"/>
</dbReference>
<dbReference type="PRINTS" id="PR00834">
    <property type="entry name" value="PROTEASES2C"/>
</dbReference>
<dbReference type="PANTHER" id="PTHR43019">
    <property type="entry name" value="SERINE ENDOPROTEASE DEGS"/>
    <property type="match status" value="1"/>
</dbReference>
<keyword evidence="2" id="KW-0732">Signal</keyword>